<dbReference type="InterPro" id="IPR045190">
    <property type="entry name" value="MCCB/AccD1-like"/>
</dbReference>
<dbReference type="Pfam" id="PF01039">
    <property type="entry name" value="Carboxyl_trans"/>
    <property type="match status" value="1"/>
</dbReference>
<dbReference type="Proteomes" id="UP000315235">
    <property type="component" value="Unassembled WGS sequence"/>
</dbReference>
<dbReference type="InterPro" id="IPR034733">
    <property type="entry name" value="AcCoA_carboxyl_beta"/>
</dbReference>
<dbReference type="RefSeq" id="WP_143486082.1">
    <property type="nucleotide sequence ID" value="NZ_VJOY01000001.1"/>
</dbReference>
<feature type="domain" description="CoA carboxyltransferase C-terminal" evidence="4">
    <location>
        <begin position="281"/>
        <end position="527"/>
    </location>
</feature>
<dbReference type="GO" id="GO:0004485">
    <property type="term" value="F:methylcrotonoyl-CoA carboxylase activity"/>
    <property type="evidence" value="ECO:0007669"/>
    <property type="project" value="TreeGrafter"/>
</dbReference>
<comment type="pathway">
    <text evidence="2">Amino-acid degradation; L-leucine degradation.</text>
</comment>
<dbReference type="PANTHER" id="PTHR22855:SF13">
    <property type="entry name" value="METHYLCROTONOYL-COA CARBOXYLASE BETA CHAIN, MITOCHONDRIAL"/>
    <property type="match status" value="1"/>
</dbReference>
<dbReference type="GO" id="GO:1905202">
    <property type="term" value="C:methylcrotonoyl-CoA carboxylase complex"/>
    <property type="evidence" value="ECO:0007669"/>
    <property type="project" value="TreeGrafter"/>
</dbReference>
<dbReference type="FunFam" id="3.90.226.10:FF:000004">
    <property type="entry name" value="Methylcrotonoyl-CoA carboxylase beta chain"/>
    <property type="match status" value="1"/>
</dbReference>
<evidence type="ECO:0000313" key="6">
    <source>
        <dbReference type="Proteomes" id="UP000315235"/>
    </source>
</evidence>
<feature type="domain" description="CoA carboxyltransferase N-terminal" evidence="3">
    <location>
        <begin position="21"/>
        <end position="278"/>
    </location>
</feature>
<dbReference type="AlphaFoldDB" id="A0A553H3X6"/>
<dbReference type="PANTHER" id="PTHR22855">
    <property type="entry name" value="ACETYL, PROPIONYL, PYRUVATE, AND GLUTACONYL CARBOXYLASE-RELATED"/>
    <property type="match status" value="1"/>
</dbReference>
<dbReference type="InterPro" id="IPR011762">
    <property type="entry name" value="COA_CT_N"/>
</dbReference>
<dbReference type="OrthoDB" id="9803706at2"/>
<dbReference type="FunFam" id="3.90.226.10:FF:000007">
    <property type="entry name" value="Methylcrotonoyl-CoA carboxylase subunit beta"/>
    <property type="match status" value="1"/>
</dbReference>
<dbReference type="GO" id="GO:0006552">
    <property type="term" value="P:L-leucine catabolic process"/>
    <property type="evidence" value="ECO:0007669"/>
    <property type="project" value="TreeGrafter"/>
</dbReference>
<evidence type="ECO:0000256" key="1">
    <source>
        <dbReference type="ARBA" id="ARBA00006102"/>
    </source>
</evidence>
<dbReference type="SUPFAM" id="SSF52096">
    <property type="entry name" value="ClpP/crotonase"/>
    <property type="match status" value="2"/>
</dbReference>
<name>A0A553H3X6_9PSED</name>
<keyword evidence="6" id="KW-1185">Reference proteome</keyword>
<sequence>MTILSTSLNPRAADYATNAAHMQEQVAALRDLLARVREGGGPKAQERHTARGKLLPRERIDQLLDPGSPFLEIGQLAAHEVYGEDVPAAGVIAGIGRVEGIECMIVANDATVKGGSYYPLTVKKHLRAQAIARENRLPCIYLVDSGGANLPRQDEVFPDREHFGRIFFNQATLSAQGIPQIAVVMGSCTAGGAYVPAMSDETVMVRNQATIFLAGPPLVKAATGEVVSAEDLGGADVHCKTSGVADHYAEDDTHALAIARRCIANLNWRKQGRLETRSPLPPRYAAEELYGVIPADAKQPFDVREVIARLVDDSAFDEFKALFGTTLVCGFAHLHGYPVAILANNGILFAEAAQKGAHFIELACQRGIPLLFLQNITGFMVGQKYEAGGIAKHGAKLVTAVACARVPKFTVIIGGSFGAGNYGMCGRAYDPRFLWMWPNARIAVMGGEQAAGVLAQVKREQAERAGQQLGADEEAQIKRPILDQYERQGHPYYSSARLWDDGVIDPAQTREVLALALSASLNAPIEPTTFGVFRM</sequence>
<comment type="similarity">
    <text evidence="1">Belongs to the AccD/PCCB family.</text>
</comment>
<evidence type="ECO:0000256" key="2">
    <source>
        <dbReference type="ARBA" id="ARBA00046317"/>
    </source>
</evidence>
<dbReference type="InterPro" id="IPR029045">
    <property type="entry name" value="ClpP/crotonase-like_dom_sf"/>
</dbReference>
<dbReference type="Gene3D" id="3.90.226.10">
    <property type="entry name" value="2-enoyl-CoA Hydratase, Chain A, domain 1"/>
    <property type="match status" value="2"/>
</dbReference>
<reference evidence="5 6" key="1">
    <citation type="submission" date="2019-07" db="EMBL/GenBank/DDBJ databases">
        <title>Pseudomonas mangiferae sp. nov., isolated from bark of mango tree in Thailand.</title>
        <authorList>
            <person name="Srisuk N."/>
            <person name="Anurat P."/>
        </authorList>
    </citation>
    <scope>NUCLEOTIDE SEQUENCE [LARGE SCALE GENOMIC DNA]</scope>
    <source>
        <strain evidence="5 6">DMKU_BBB3-04</strain>
    </source>
</reference>
<evidence type="ECO:0000259" key="4">
    <source>
        <dbReference type="PROSITE" id="PS50989"/>
    </source>
</evidence>
<dbReference type="InterPro" id="IPR011763">
    <property type="entry name" value="COA_CT_C"/>
</dbReference>
<dbReference type="PROSITE" id="PS50989">
    <property type="entry name" value="COA_CT_CTER"/>
    <property type="match status" value="1"/>
</dbReference>
<protein>
    <submittedName>
        <fullName evidence="5">Methylcrotonoyl-CoA carboxylase</fullName>
    </submittedName>
</protein>
<evidence type="ECO:0000313" key="5">
    <source>
        <dbReference type="EMBL" id="TRX76450.1"/>
    </source>
</evidence>
<organism evidence="5 6">
    <name type="scientific">Pseudomonas mangiferae</name>
    <dbReference type="NCBI Taxonomy" id="2593654"/>
    <lineage>
        <taxon>Bacteria</taxon>
        <taxon>Pseudomonadati</taxon>
        <taxon>Pseudomonadota</taxon>
        <taxon>Gammaproteobacteria</taxon>
        <taxon>Pseudomonadales</taxon>
        <taxon>Pseudomonadaceae</taxon>
        <taxon>Pseudomonas</taxon>
    </lineage>
</organism>
<dbReference type="PROSITE" id="PS50980">
    <property type="entry name" value="COA_CT_NTER"/>
    <property type="match status" value="1"/>
</dbReference>
<proteinExistence type="inferred from homology"/>
<accession>A0A553H3X6</accession>
<gene>
    <name evidence="5" type="ORF">FM069_00030</name>
</gene>
<comment type="caution">
    <text evidence="5">The sequence shown here is derived from an EMBL/GenBank/DDBJ whole genome shotgun (WGS) entry which is preliminary data.</text>
</comment>
<evidence type="ECO:0000259" key="3">
    <source>
        <dbReference type="PROSITE" id="PS50980"/>
    </source>
</evidence>
<dbReference type="EMBL" id="VJOY01000001">
    <property type="protein sequence ID" value="TRX76450.1"/>
    <property type="molecule type" value="Genomic_DNA"/>
</dbReference>